<gene>
    <name evidence="1" type="ORF">RPERSI_LOCUS1629</name>
</gene>
<dbReference type="Proteomes" id="UP000789920">
    <property type="component" value="Unassembled WGS sequence"/>
</dbReference>
<accession>A0ACA9KYP3</accession>
<proteinExistence type="predicted"/>
<evidence type="ECO:0000313" key="1">
    <source>
        <dbReference type="EMBL" id="CAG8496539.1"/>
    </source>
</evidence>
<reference evidence="1" key="1">
    <citation type="submission" date="2021-06" db="EMBL/GenBank/DDBJ databases">
        <authorList>
            <person name="Kallberg Y."/>
            <person name="Tangrot J."/>
            <person name="Rosling A."/>
        </authorList>
    </citation>
    <scope>NUCLEOTIDE SEQUENCE</scope>
    <source>
        <strain evidence="1">MA461A</strain>
    </source>
</reference>
<evidence type="ECO:0000313" key="2">
    <source>
        <dbReference type="Proteomes" id="UP000789920"/>
    </source>
</evidence>
<protein>
    <submittedName>
        <fullName evidence="1">698_t:CDS:1</fullName>
    </submittedName>
</protein>
<comment type="caution">
    <text evidence="1">The sequence shown here is derived from an EMBL/GenBank/DDBJ whole genome shotgun (WGS) entry which is preliminary data.</text>
</comment>
<feature type="non-terminal residue" evidence="1">
    <location>
        <position position="1"/>
    </location>
</feature>
<keyword evidence="2" id="KW-1185">Reference proteome</keyword>
<dbReference type="EMBL" id="CAJVQC010001558">
    <property type="protein sequence ID" value="CAG8496539.1"/>
    <property type="molecule type" value="Genomic_DNA"/>
</dbReference>
<sequence>HIIQKQRKIDIQDENIQRVLSIKPPSISAHHSEFFQTIQNPPNEHLLISENILETVELFVKDMEKGYSNEECRCEILEKHLKNVIGPMEKVENSDKTKSDRVVTILVQSFIAFALVVLAEVKNEIGTGFCDPTIQIAGPWLCVLGAVYLEKEIVNPFTDFIPLMQFYNNSYYKKIARLLEALHLASIHGFGNNISFNYNDLFMEDCTEFVWRATTETESPIIIKYTQTYNVNAHKICAEKQLAPQILFASNKIIDGWWIIIMKSVEELLLYHAQLTDENYLIVMQDIKQAIKLLHGNELVFANLCSTNILVYKIEMKTRAMLFGFDWCGEHTIGRYPFLISSTVKSFK</sequence>
<name>A0ACA9KYP3_9GLOM</name>
<organism evidence="1 2">
    <name type="scientific">Racocetra persica</name>
    <dbReference type="NCBI Taxonomy" id="160502"/>
    <lineage>
        <taxon>Eukaryota</taxon>
        <taxon>Fungi</taxon>
        <taxon>Fungi incertae sedis</taxon>
        <taxon>Mucoromycota</taxon>
        <taxon>Glomeromycotina</taxon>
        <taxon>Glomeromycetes</taxon>
        <taxon>Diversisporales</taxon>
        <taxon>Gigasporaceae</taxon>
        <taxon>Racocetra</taxon>
    </lineage>
</organism>